<keyword evidence="4" id="KW-1185">Reference proteome</keyword>
<dbReference type="PANTHER" id="PTHR38687">
    <property type="entry name" value="CELL DIVISION PROTEIN DEDD-RELATED"/>
    <property type="match status" value="1"/>
</dbReference>
<gene>
    <name evidence="3" type="ORF">QJU57_01565</name>
</gene>
<dbReference type="Gene3D" id="3.30.70.1070">
    <property type="entry name" value="Sporulation related repeat"/>
    <property type="match status" value="1"/>
</dbReference>
<dbReference type="Proteomes" id="UP001226020">
    <property type="component" value="Unassembled WGS sequence"/>
</dbReference>
<keyword evidence="1" id="KW-0472">Membrane</keyword>
<evidence type="ECO:0000256" key="1">
    <source>
        <dbReference type="SAM" id="Phobius"/>
    </source>
</evidence>
<keyword evidence="1" id="KW-1133">Transmembrane helix</keyword>
<proteinExistence type="predicted"/>
<feature type="transmembrane region" description="Helical" evidence="1">
    <location>
        <begin position="20"/>
        <end position="39"/>
    </location>
</feature>
<dbReference type="InterPro" id="IPR052521">
    <property type="entry name" value="Cell_div_SPOR-domain"/>
</dbReference>
<name>A0AAW8CGF2_9PAST</name>
<dbReference type="Pfam" id="PF05036">
    <property type="entry name" value="SPOR"/>
    <property type="match status" value="1"/>
</dbReference>
<dbReference type="GeneID" id="300271428"/>
<dbReference type="InterPro" id="IPR007730">
    <property type="entry name" value="SPOR-like_dom"/>
</dbReference>
<dbReference type="AlphaFoldDB" id="A0AAW8CGF2"/>
<protein>
    <submittedName>
        <fullName evidence="3">SPOR domain-containing protein</fullName>
    </submittedName>
</protein>
<evidence type="ECO:0000313" key="3">
    <source>
        <dbReference type="EMBL" id="MDP8147767.1"/>
    </source>
</evidence>
<dbReference type="RefSeq" id="WP_306347420.1">
    <property type="nucleotide sequence ID" value="NZ_JASAVU010000011.1"/>
</dbReference>
<sequence length="221" mass="24874">MKKRDYIRPQKKVANNKKNIIIASVVVILLFAIALLWFLKEKAPIQPVIPIISQKSENIPSLPSYPEKSYSYIKELQTHEISIDNSEAALTEQAKLSKAQQTLLKERQLLEIEKEEKRNSTVQKVQQAQALDKLILEKSQPKTQDKKNKIVKQFGIQCGAFKNKAQAENMYARLTMAGFEPQITTNSGWNRVIVGPLGNRDAANKAMKKAGKVADCLVIGM</sequence>
<accession>A0AAW8CGF2</accession>
<feature type="domain" description="SPOR" evidence="2">
    <location>
        <begin position="148"/>
        <end position="221"/>
    </location>
</feature>
<reference evidence="3 4" key="1">
    <citation type="journal article" date="2023" name="Front. Microbiol.">
        <title>Phylogeography and host specificity of Pasteurellaceae pathogenic to sea-farmed fish in the north-east Atlantic.</title>
        <authorList>
            <person name="Gulla S."/>
            <person name="Colquhoun D.J."/>
            <person name="Olsen A.B."/>
            <person name="Spilsberg B."/>
            <person name="Lagesen K."/>
            <person name="Aakesson C.P."/>
            <person name="Strom S."/>
            <person name="Manji F."/>
            <person name="Birkbeck T.H."/>
            <person name="Nilsen H.K."/>
        </authorList>
    </citation>
    <scope>NUCLEOTIDE SEQUENCE [LARGE SCALE GENOMIC DNA]</scope>
    <source>
        <strain evidence="3 4">NVIB3131</strain>
    </source>
</reference>
<evidence type="ECO:0000313" key="4">
    <source>
        <dbReference type="Proteomes" id="UP001226020"/>
    </source>
</evidence>
<dbReference type="GO" id="GO:0042834">
    <property type="term" value="F:peptidoglycan binding"/>
    <property type="evidence" value="ECO:0007669"/>
    <property type="project" value="InterPro"/>
</dbReference>
<dbReference type="PANTHER" id="PTHR38687:SF2">
    <property type="entry name" value="CELL DIVISION PROTEIN FTSN"/>
    <property type="match status" value="1"/>
</dbReference>
<comment type="caution">
    <text evidence="3">The sequence shown here is derived from an EMBL/GenBank/DDBJ whole genome shotgun (WGS) entry which is preliminary data.</text>
</comment>
<dbReference type="PROSITE" id="PS51724">
    <property type="entry name" value="SPOR"/>
    <property type="match status" value="1"/>
</dbReference>
<evidence type="ECO:0000259" key="2">
    <source>
        <dbReference type="PROSITE" id="PS51724"/>
    </source>
</evidence>
<organism evidence="3 4">
    <name type="scientific">Phocoenobacter atlanticus subsp. atlanticus</name>
    <dbReference type="NCBI Taxonomy" id="3061285"/>
    <lineage>
        <taxon>Bacteria</taxon>
        <taxon>Pseudomonadati</taxon>
        <taxon>Pseudomonadota</taxon>
        <taxon>Gammaproteobacteria</taxon>
        <taxon>Pasteurellales</taxon>
        <taxon>Pasteurellaceae</taxon>
        <taxon>Phocoenobacter</taxon>
        <taxon>Phocoenobacter atlanticus</taxon>
    </lineage>
</organism>
<keyword evidence="1" id="KW-0812">Transmembrane</keyword>
<dbReference type="SUPFAM" id="SSF110997">
    <property type="entry name" value="Sporulation related repeat"/>
    <property type="match status" value="1"/>
</dbReference>
<dbReference type="EMBL" id="JASAXT010000002">
    <property type="protein sequence ID" value="MDP8147767.1"/>
    <property type="molecule type" value="Genomic_DNA"/>
</dbReference>
<dbReference type="InterPro" id="IPR036680">
    <property type="entry name" value="SPOR-like_sf"/>
</dbReference>